<keyword evidence="4" id="KW-1185">Reference proteome</keyword>
<accession>A0ABQ8GQ93</accession>
<dbReference type="InterPro" id="IPR057218">
    <property type="entry name" value="DUF7896"/>
</dbReference>
<comment type="caution">
    <text evidence="3">The sequence shown here is derived from an EMBL/GenBank/DDBJ whole genome shotgun (WGS) entry which is preliminary data.</text>
</comment>
<feature type="compositionally biased region" description="Basic residues" evidence="1">
    <location>
        <begin position="490"/>
        <end position="500"/>
    </location>
</feature>
<feature type="region of interest" description="Disordered" evidence="1">
    <location>
        <begin position="194"/>
        <end position="225"/>
    </location>
</feature>
<feature type="compositionally biased region" description="Polar residues" evidence="1">
    <location>
        <begin position="654"/>
        <end position="675"/>
    </location>
</feature>
<feature type="compositionally biased region" description="Polar residues" evidence="1">
    <location>
        <begin position="330"/>
        <end position="344"/>
    </location>
</feature>
<feature type="region of interest" description="Disordered" evidence="1">
    <location>
        <begin position="654"/>
        <end position="690"/>
    </location>
</feature>
<organism evidence="3 4">
    <name type="scientific">Macrophomina phaseolina</name>
    <dbReference type="NCBI Taxonomy" id="35725"/>
    <lineage>
        <taxon>Eukaryota</taxon>
        <taxon>Fungi</taxon>
        <taxon>Dikarya</taxon>
        <taxon>Ascomycota</taxon>
        <taxon>Pezizomycotina</taxon>
        <taxon>Dothideomycetes</taxon>
        <taxon>Dothideomycetes incertae sedis</taxon>
        <taxon>Botryosphaeriales</taxon>
        <taxon>Botryosphaeriaceae</taxon>
        <taxon>Macrophomina</taxon>
    </lineage>
</organism>
<dbReference type="Proteomes" id="UP000774617">
    <property type="component" value="Unassembled WGS sequence"/>
</dbReference>
<feature type="region of interest" description="Disordered" evidence="1">
    <location>
        <begin position="576"/>
        <end position="610"/>
    </location>
</feature>
<evidence type="ECO:0000256" key="1">
    <source>
        <dbReference type="SAM" id="MobiDB-lite"/>
    </source>
</evidence>
<feature type="compositionally biased region" description="Polar residues" evidence="1">
    <location>
        <begin position="593"/>
        <end position="610"/>
    </location>
</feature>
<feature type="region of interest" description="Disordered" evidence="1">
    <location>
        <begin position="320"/>
        <end position="388"/>
    </location>
</feature>
<evidence type="ECO:0000259" key="2">
    <source>
        <dbReference type="Pfam" id="PF25438"/>
    </source>
</evidence>
<evidence type="ECO:0000313" key="3">
    <source>
        <dbReference type="EMBL" id="KAH7060769.1"/>
    </source>
</evidence>
<protein>
    <recommendedName>
        <fullName evidence="2">DUF7896 domain-containing protein</fullName>
    </recommendedName>
</protein>
<dbReference type="Pfam" id="PF25438">
    <property type="entry name" value="DUF7896"/>
    <property type="match status" value="1"/>
</dbReference>
<evidence type="ECO:0000313" key="4">
    <source>
        <dbReference type="Proteomes" id="UP000774617"/>
    </source>
</evidence>
<feature type="region of interest" description="Disordered" evidence="1">
    <location>
        <begin position="82"/>
        <end position="144"/>
    </location>
</feature>
<dbReference type="EMBL" id="JAGTJR010000005">
    <property type="protein sequence ID" value="KAH7060769.1"/>
    <property type="molecule type" value="Genomic_DNA"/>
</dbReference>
<name>A0ABQ8GQ93_9PEZI</name>
<sequence length="714" mass="77020">MAAVTALPPTDPFLQIFQRERQSIWERNPHLSENDREALWSQRKAELASFIQQDSTQHVQAAHTPRSLSSISTDFSLAAPMNRAESTSIHSAPAASPVDFPNHLPSSGLASQQRPELFSSNTDPAGGAYTLTSRSGLARSKSVHQPMPRLDEVSVYEDPSEYIATFDGHPSSLPARFDTASFAHDSRLANPMQRSWSNMDGSISPSTSVGELTAGSTLASDSMSRQSSSSATFAHQFDMMRVQSQFSNASDSVFPTHDFFAASPSVTKSHSLPADGDFSLFPVSGADASVSSTHFPISSSPFVPSPVVASNSAALSNPHFSPSAGAGNMMRSTSIESNDSATSHSRSKRRHIEQLASGTRPIAPKASENAQMASAQMERAPSSAAQSASLIRVPTSDGTGTKSVAAISKAPYVRPVHPKIMCQKCNEHPEGFRGEHELRRHTERVHAAIRKVWVTVDASANKQFLAHCKACRNGKKYGAYYNAAAHLRRAHFNPRKRGRKAKGDERRGGKGGGDHPPMDVLKQYWMKEVEEFVPENAANNENLSADADGEEEEPVKRAREFGVSSDGIPTAVLEGNNSTSIVPSNAPMGDVSATASNPISPVNASPELTNDLSASSMTTFDSQGLTFDPSSFTATPQMQSHDYSILDQYAPTMSTETSFSPTQFQLDMSDPSTLAQHQQHPQQIPQQQQMMPQTYDVNAIPATTAGDFGGYYVA</sequence>
<feature type="compositionally biased region" description="Polar residues" evidence="1">
    <location>
        <begin position="194"/>
        <end position="219"/>
    </location>
</feature>
<feature type="compositionally biased region" description="Low complexity" evidence="1">
    <location>
        <begin position="676"/>
        <end position="690"/>
    </location>
</feature>
<feature type="domain" description="DUF7896" evidence="2">
    <location>
        <begin position="450"/>
        <end position="529"/>
    </location>
</feature>
<gene>
    <name evidence="3" type="ORF">B0J12DRAFT_343454</name>
</gene>
<dbReference type="PANTHER" id="PTHR42031">
    <property type="entry name" value="KEY LIME PATHOGENICITY PROTEIN"/>
    <property type="match status" value="1"/>
</dbReference>
<feature type="region of interest" description="Disordered" evidence="1">
    <location>
        <begin position="490"/>
        <end position="518"/>
    </location>
</feature>
<reference evidence="3 4" key="1">
    <citation type="journal article" date="2021" name="Nat. Commun.">
        <title>Genetic determinants of endophytism in the Arabidopsis root mycobiome.</title>
        <authorList>
            <person name="Mesny F."/>
            <person name="Miyauchi S."/>
            <person name="Thiergart T."/>
            <person name="Pickel B."/>
            <person name="Atanasova L."/>
            <person name="Karlsson M."/>
            <person name="Huettel B."/>
            <person name="Barry K.W."/>
            <person name="Haridas S."/>
            <person name="Chen C."/>
            <person name="Bauer D."/>
            <person name="Andreopoulos W."/>
            <person name="Pangilinan J."/>
            <person name="LaButti K."/>
            <person name="Riley R."/>
            <person name="Lipzen A."/>
            <person name="Clum A."/>
            <person name="Drula E."/>
            <person name="Henrissat B."/>
            <person name="Kohler A."/>
            <person name="Grigoriev I.V."/>
            <person name="Martin F.M."/>
            <person name="Hacquard S."/>
        </authorList>
    </citation>
    <scope>NUCLEOTIDE SEQUENCE [LARGE SCALE GENOMIC DNA]</scope>
    <source>
        <strain evidence="3 4">MPI-SDFR-AT-0080</strain>
    </source>
</reference>
<proteinExistence type="predicted"/>
<feature type="compositionally biased region" description="Basic and acidic residues" evidence="1">
    <location>
        <begin position="501"/>
        <end position="517"/>
    </location>
</feature>
<feature type="compositionally biased region" description="Polar residues" evidence="1">
    <location>
        <begin position="104"/>
        <end position="123"/>
    </location>
</feature>
<dbReference type="PANTHER" id="PTHR42031:SF1">
    <property type="entry name" value="KEY LIME PATHOGENICITY PROTEIN"/>
    <property type="match status" value="1"/>
</dbReference>